<reference evidence="2" key="1">
    <citation type="submission" date="2011-02" db="EMBL/GenBank/DDBJ databases">
        <title>The complete genome of Planctomyces brasiliensis DSM 5305.</title>
        <authorList>
            <person name="Lucas S."/>
            <person name="Copeland A."/>
            <person name="Lapidus A."/>
            <person name="Bruce D."/>
            <person name="Goodwin L."/>
            <person name="Pitluck S."/>
            <person name="Kyrpides N."/>
            <person name="Mavromatis K."/>
            <person name="Pagani I."/>
            <person name="Ivanova N."/>
            <person name="Ovchinnikova G."/>
            <person name="Lu M."/>
            <person name="Detter J.C."/>
            <person name="Han C."/>
            <person name="Land M."/>
            <person name="Hauser L."/>
            <person name="Markowitz V."/>
            <person name="Cheng J.-F."/>
            <person name="Hugenholtz P."/>
            <person name="Woyke T."/>
            <person name="Wu D."/>
            <person name="Tindall B."/>
            <person name="Pomrenke H.G."/>
            <person name="Brambilla E."/>
            <person name="Klenk H.-P."/>
            <person name="Eisen J.A."/>
        </authorList>
    </citation>
    <scope>NUCLEOTIDE SEQUENCE [LARGE SCALE GENOMIC DNA]</scope>
    <source>
        <strain evidence="2">ATCC 49424 / DSM 5305 / JCM 21570 / NBRC 103401 / IFAM 1448</strain>
    </source>
</reference>
<accession>F0SRK6</accession>
<evidence type="ECO:0000313" key="1">
    <source>
        <dbReference type="EMBL" id="ADY59129.1"/>
    </source>
</evidence>
<dbReference type="eggNOG" id="COG0457">
    <property type="taxonomic scope" value="Bacteria"/>
</dbReference>
<dbReference type="OrthoDB" id="1416614at2"/>
<protein>
    <submittedName>
        <fullName evidence="1">Uncharacterized protein</fullName>
    </submittedName>
</protein>
<gene>
    <name evidence="1" type="ordered locus">Plabr_1518</name>
</gene>
<proteinExistence type="predicted"/>
<dbReference type="HOGENOM" id="CLU_780501_0_0_0"/>
<organism evidence="1 2">
    <name type="scientific">Rubinisphaera brasiliensis (strain ATCC 49424 / DSM 5305 / JCM 21570 / IAM 15109 / NBRC 103401 / IFAM 1448)</name>
    <name type="common">Planctomyces brasiliensis</name>
    <dbReference type="NCBI Taxonomy" id="756272"/>
    <lineage>
        <taxon>Bacteria</taxon>
        <taxon>Pseudomonadati</taxon>
        <taxon>Planctomycetota</taxon>
        <taxon>Planctomycetia</taxon>
        <taxon>Planctomycetales</taxon>
        <taxon>Planctomycetaceae</taxon>
        <taxon>Rubinisphaera</taxon>
    </lineage>
</organism>
<dbReference type="AlphaFoldDB" id="F0SRK6"/>
<sequence length="355" mass="40378">MKLPTTYDDDIFHYDRKLTNEEMSSPSTVYSLIYPPIGFFPFYDIGNGDYYGLYWPLGREDSPPLVAFSSHDAFSLIPENSSIESFYDCALAQVQSDDDDSAIGLEDYADFVTTTTGSPPAKHEIRGVAYNDFDRLLNLDSKSPFYNCAQGDVLLERNDLDGAEQQYRSSLQQLPEYVAAHFGLANLLRRQRRQEEASLHLREALTGPLTFWGGSFWSETALPGKFRNDWNRKALMWLQRTSTLHESIRDDPFVHRISELSFKTGEANNQDIEILHSIIEEYANAGEYTKAVQAWTLIGNMAALETTSFRERYQLTPVRYGNRLAELLALSGNPRRAALVTNMLKAMEKPEGLYL</sequence>
<dbReference type="STRING" id="756272.Plabr_1518"/>
<dbReference type="Proteomes" id="UP000006860">
    <property type="component" value="Chromosome"/>
</dbReference>
<keyword evidence="2" id="KW-1185">Reference proteome</keyword>
<dbReference type="Gene3D" id="1.25.40.10">
    <property type="entry name" value="Tetratricopeptide repeat domain"/>
    <property type="match status" value="1"/>
</dbReference>
<dbReference type="RefSeq" id="WP_013627857.1">
    <property type="nucleotide sequence ID" value="NC_015174.1"/>
</dbReference>
<dbReference type="KEGG" id="pbs:Plabr_1518"/>
<dbReference type="InterPro" id="IPR011990">
    <property type="entry name" value="TPR-like_helical_dom_sf"/>
</dbReference>
<dbReference type="EMBL" id="CP002546">
    <property type="protein sequence ID" value="ADY59129.1"/>
    <property type="molecule type" value="Genomic_DNA"/>
</dbReference>
<evidence type="ECO:0000313" key="2">
    <source>
        <dbReference type="Proteomes" id="UP000006860"/>
    </source>
</evidence>
<dbReference type="SUPFAM" id="SSF48452">
    <property type="entry name" value="TPR-like"/>
    <property type="match status" value="1"/>
</dbReference>
<name>F0SRK6_RUBBR</name>